<evidence type="ECO:0000256" key="2">
    <source>
        <dbReference type="ARBA" id="ARBA00022448"/>
    </source>
</evidence>
<feature type="transmembrane region" description="Helical" evidence="7">
    <location>
        <begin position="112"/>
        <end position="137"/>
    </location>
</feature>
<feature type="domain" description="Amino acid permease/ SLC12A" evidence="8">
    <location>
        <begin position="34"/>
        <end position="474"/>
    </location>
</feature>
<feature type="transmembrane region" description="Helical" evidence="7">
    <location>
        <begin position="263"/>
        <end position="283"/>
    </location>
</feature>
<feature type="transmembrane region" description="Helical" evidence="7">
    <location>
        <begin position="177"/>
        <end position="195"/>
    </location>
</feature>
<keyword evidence="3 7" id="KW-0812">Transmembrane</keyword>
<keyword evidence="6 7" id="KW-0472">Membrane</keyword>
<keyword evidence="5 7" id="KW-1133">Transmembrane helix</keyword>
<proteinExistence type="predicted"/>
<evidence type="ECO:0000256" key="6">
    <source>
        <dbReference type="ARBA" id="ARBA00023136"/>
    </source>
</evidence>
<evidence type="ECO:0000256" key="5">
    <source>
        <dbReference type="ARBA" id="ARBA00022989"/>
    </source>
</evidence>
<dbReference type="PIRSF" id="PIRSF006060">
    <property type="entry name" value="AA_transporter"/>
    <property type="match status" value="1"/>
</dbReference>
<dbReference type="InterPro" id="IPR004840">
    <property type="entry name" value="Amino_acid_permease_CS"/>
</dbReference>
<name>A0ABS5XWU8_9MICO</name>
<keyword evidence="2" id="KW-0813">Transport</keyword>
<feature type="transmembrane region" description="Helical" evidence="7">
    <location>
        <begin position="311"/>
        <end position="333"/>
    </location>
</feature>
<dbReference type="Gene3D" id="1.20.1740.10">
    <property type="entry name" value="Amino acid/polyamine transporter I"/>
    <property type="match status" value="1"/>
</dbReference>
<evidence type="ECO:0000256" key="1">
    <source>
        <dbReference type="ARBA" id="ARBA00004141"/>
    </source>
</evidence>
<reference evidence="9 10" key="1">
    <citation type="submission" date="2021-03" db="EMBL/GenBank/DDBJ databases">
        <title>Microbacterium pauli sp. nov., isolated from microfiltered milk.</title>
        <authorList>
            <person name="Bellassi P."/>
            <person name="Fontana A."/>
            <person name="Callegari M.L."/>
            <person name="Lorenzo M."/>
            <person name="Cappa F."/>
        </authorList>
    </citation>
    <scope>NUCLEOTIDE SEQUENCE [LARGE SCALE GENOMIC DNA]</scope>
    <source>
        <strain evidence="9 10">DSM 18909</strain>
    </source>
</reference>
<dbReference type="Proteomes" id="UP000740605">
    <property type="component" value="Unassembled WGS sequence"/>
</dbReference>
<dbReference type="InterPro" id="IPR004841">
    <property type="entry name" value="AA-permease/SLC12A_dom"/>
</dbReference>
<evidence type="ECO:0000256" key="3">
    <source>
        <dbReference type="ARBA" id="ARBA00022692"/>
    </source>
</evidence>
<feature type="transmembrane region" description="Helical" evidence="7">
    <location>
        <begin position="34"/>
        <end position="56"/>
    </location>
</feature>
<gene>
    <name evidence="9" type="ORF">J0P97_13135</name>
</gene>
<evidence type="ECO:0000256" key="4">
    <source>
        <dbReference type="ARBA" id="ARBA00022970"/>
    </source>
</evidence>
<dbReference type="PROSITE" id="PS00218">
    <property type="entry name" value="AMINO_ACID_PERMEASE_1"/>
    <property type="match status" value="1"/>
</dbReference>
<feature type="transmembrane region" description="Helical" evidence="7">
    <location>
        <begin position="143"/>
        <end position="165"/>
    </location>
</feature>
<comment type="caution">
    <text evidence="9">The sequence shown here is derived from an EMBL/GenBank/DDBJ whole genome shotgun (WGS) entry which is preliminary data.</text>
</comment>
<keyword evidence="4" id="KW-0029">Amino-acid transport</keyword>
<dbReference type="EMBL" id="JAFLHG010000013">
    <property type="protein sequence ID" value="MBT8799007.1"/>
    <property type="molecule type" value="Genomic_DNA"/>
</dbReference>
<dbReference type="PANTHER" id="PTHR43495">
    <property type="entry name" value="GABA PERMEASE"/>
    <property type="match status" value="1"/>
</dbReference>
<feature type="transmembrane region" description="Helical" evidence="7">
    <location>
        <begin position="62"/>
        <end position="91"/>
    </location>
</feature>
<sequence>MRSTPAQDLPNALPHTTATQVPLRRLQRSMDARHLIMIALGGVIGSGLFLSSGYTINQAGPLGAIIAYLVGAFVVYLVMACLGELAIAYPVSGAFHIYAARSIGPATGFTTAWLYWLCWVVALGSEFTAAGILMQRWFPAVPVWVWCLIFAATLFTINAISARVFGETEFWLSLIKVLAIVALIVLGGAAIFGFTPLSTEHPAAVLFSNFHTPDGLFPGGVGGVVVTSLAVFYAFSGSELIGVAAGETKDPAKNIPRALRSTVLRLLILFVGSITVIAAILPYEQAGLTSSPFVDVFQYVGVPYAADVMNFVIITALLSAGNSGLFSCARMLFSLAEEGHAPKALMRLTPRGIPIIALSVSLALGLVSLVSSIVAAETVYLVLVSVAGFAVVAVWMSIVASLYFHRRRFVQGGGDIRTLAYRTPLFPVVPIVAFALLLISVIAIAFDPNQVAALYFGIPFVGACYLFFWWRYGRRGATHRAPVSEEAPVTADDTATP</sequence>
<organism evidence="9 10">
    <name type="scientific">Microbacterium flavum</name>
    <dbReference type="NCBI Taxonomy" id="415216"/>
    <lineage>
        <taxon>Bacteria</taxon>
        <taxon>Bacillati</taxon>
        <taxon>Actinomycetota</taxon>
        <taxon>Actinomycetes</taxon>
        <taxon>Micrococcales</taxon>
        <taxon>Microbacteriaceae</taxon>
        <taxon>Microbacterium</taxon>
    </lineage>
</organism>
<feature type="transmembrane region" description="Helical" evidence="7">
    <location>
        <begin position="380"/>
        <end position="404"/>
    </location>
</feature>
<dbReference type="PANTHER" id="PTHR43495:SF5">
    <property type="entry name" value="GAMMA-AMINOBUTYRIC ACID PERMEASE"/>
    <property type="match status" value="1"/>
</dbReference>
<protein>
    <submittedName>
        <fullName evidence="9">Amino acid permease</fullName>
    </submittedName>
</protein>
<feature type="transmembrane region" description="Helical" evidence="7">
    <location>
        <begin position="215"/>
        <end position="235"/>
    </location>
</feature>
<accession>A0ABS5XWU8</accession>
<evidence type="ECO:0000256" key="7">
    <source>
        <dbReference type="SAM" id="Phobius"/>
    </source>
</evidence>
<feature type="transmembrane region" description="Helical" evidence="7">
    <location>
        <begin position="353"/>
        <end position="374"/>
    </location>
</feature>
<feature type="transmembrane region" description="Helical" evidence="7">
    <location>
        <begin position="425"/>
        <end position="446"/>
    </location>
</feature>
<evidence type="ECO:0000313" key="9">
    <source>
        <dbReference type="EMBL" id="MBT8799007.1"/>
    </source>
</evidence>
<evidence type="ECO:0000259" key="8">
    <source>
        <dbReference type="Pfam" id="PF00324"/>
    </source>
</evidence>
<dbReference type="Pfam" id="PF00324">
    <property type="entry name" value="AA_permease"/>
    <property type="match status" value="1"/>
</dbReference>
<dbReference type="RefSeq" id="WP_215488244.1">
    <property type="nucleotide sequence ID" value="NZ_BAAAPJ010000001.1"/>
</dbReference>
<comment type="subcellular location">
    <subcellularLocation>
        <location evidence="1">Membrane</location>
        <topology evidence="1">Multi-pass membrane protein</topology>
    </subcellularLocation>
</comment>
<evidence type="ECO:0000313" key="10">
    <source>
        <dbReference type="Proteomes" id="UP000740605"/>
    </source>
</evidence>
<keyword evidence="10" id="KW-1185">Reference proteome</keyword>
<feature type="transmembrane region" description="Helical" evidence="7">
    <location>
        <begin position="452"/>
        <end position="470"/>
    </location>
</feature>